<dbReference type="AlphaFoldDB" id="A0A0E9QCF8"/>
<protein>
    <submittedName>
        <fullName evidence="2">Uncharacterized protein</fullName>
    </submittedName>
</protein>
<evidence type="ECO:0000256" key="1">
    <source>
        <dbReference type="SAM" id="MobiDB-lite"/>
    </source>
</evidence>
<dbReference type="EMBL" id="GBXM01094577">
    <property type="protein sequence ID" value="JAH14000.1"/>
    <property type="molecule type" value="Transcribed_RNA"/>
</dbReference>
<sequence length="38" mass="4492">MKSECQIVSCDETCRSSRNMHSQHPKKNFEFPLQIHSQ</sequence>
<name>A0A0E9QCF8_ANGAN</name>
<proteinExistence type="predicted"/>
<feature type="region of interest" description="Disordered" evidence="1">
    <location>
        <begin position="17"/>
        <end position="38"/>
    </location>
</feature>
<accession>A0A0E9QCF8</accession>
<organism evidence="2">
    <name type="scientific">Anguilla anguilla</name>
    <name type="common">European freshwater eel</name>
    <name type="synonym">Muraena anguilla</name>
    <dbReference type="NCBI Taxonomy" id="7936"/>
    <lineage>
        <taxon>Eukaryota</taxon>
        <taxon>Metazoa</taxon>
        <taxon>Chordata</taxon>
        <taxon>Craniata</taxon>
        <taxon>Vertebrata</taxon>
        <taxon>Euteleostomi</taxon>
        <taxon>Actinopterygii</taxon>
        <taxon>Neopterygii</taxon>
        <taxon>Teleostei</taxon>
        <taxon>Anguilliformes</taxon>
        <taxon>Anguillidae</taxon>
        <taxon>Anguilla</taxon>
    </lineage>
</organism>
<reference evidence="2" key="2">
    <citation type="journal article" date="2015" name="Fish Shellfish Immunol.">
        <title>Early steps in the European eel (Anguilla anguilla)-Vibrio vulnificus interaction in the gills: Role of the RtxA13 toxin.</title>
        <authorList>
            <person name="Callol A."/>
            <person name="Pajuelo D."/>
            <person name="Ebbesson L."/>
            <person name="Teles M."/>
            <person name="MacKenzie S."/>
            <person name="Amaro C."/>
        </authorList>
    </citation>
    <scope>NUCLEOTIDE SEQUENCE</scope>
</reference>
<evidence type="ECO:0000313" key="2">
    <source>
        <dbReference type="EMBL" id="JAH14000.1"/>
    </source>
</evidence>
<reference evidence="2" key="1">
    <citation type="submission" date="2014-11" db="EMBL/GenBank/DDBJ databases">
        <authorList>
            <person name="Amaro Gonzalez C."/>
        </authorList>
    </citation>
    <scope>NUCLEOTIDE SEQUENCE</scope>
</reference>